<dbReference type="KEGG" id="echi:FKX85_12125"/>
<sequence length="239" mass="27855">MRVVLVISIFFITMNSSFGQDGGTNYWGTQIETSYTYPLKKGWKANGKLSSRIFWVKDGQASEETSKKTPAMDVIRFSLAVAKNHSPFLSYGMGYLIGGEQEFGGEFTRENRLFQQVTFSQLLKGRTRLAQQIRLEERFMENGDKLRLRTKFTYELPLQGSSLDPGEWYLLGEYEILMDLRKKAVRNAFLYDNRFQMNLGRYTNRLKKIEYGLGYYLTTVSQAGTKERFWFVRFALFLN</sequence>
<dbReference type="OrthoDB" id="1121653at2"/>
<keyword evidence="3" id="KW-1185">Reference proteome</keyword>
<gene>
    <name evidence="2" type="ORF">FKX85_12125</name>
</gene>
<accession>A0A514CIY5</accession>
<evidence type="ECO:0000313" key="3">
    <source>
        <dbReference type="Proteomes" id="UP000316614"/>
    </source>
</evidence>
<reference evidence="2 3" key="1">
    <citation type="submission" date="2019-06" db="EMBL/GenBank/DDBJ databases">
        <title>Echinicola alkalisoli sp. nov. isolated from saline soil.</title>
        <authorList>
            <person name="Sun J.-Q."/>
            <person name="Xu L."/>
        </authorList>
    </citation>
    <scope>NUCLEOTIDE SEQUENCE [LARGE SCALE GENOMIC DNA]</scope>
    <source>
        <strain evidence="2 3">LN3S3</strain>
    </source>
</reference>
<dbReference type="EMBL" id="CP041253">
    <property type="protein sequence ID" value="QDH79740.1"/>
    <property type="molecule type" value="Genomic_DNA"/>
</dbReference>
<dbReference type="AlphaFoldDB" id="A0A514CIY5"/>
<proteinExistence type="predicted"/>
<evidence type="ECO:0000256" key="1">
    <source>
        <dbReference type="SAM" id="SignalP"/>
    </source>
</evidence>
<name>A0A514CIY5_9BACT</name>
<feature type="signal peptide" evidence="1">
    <location>
        <begin position="1"/>
        <end position="19"/>
    </location>
</feature>
<evidence type="ECO:0000313" key="2">
    <source>
        <dbReference type="EMBL" id="QDH79740.1"/>
    </source>
</evidence>
<organism evidence="2 3">
    <name type="scientific">Echinicola soli</name>
    <dbReference type="NCBI Taxonomy" id="2591634"/>
    <lineage>
        <taxon>Bacteria</taxon>
        <taxon>Pseudomonadati</taxon>
        <taxon>Bacteroidota</taxon>
        <taxon>Cytophagia</taxon>
        <taxon>Cytophagales</taxon>
        <taxon>Cyclobacteriaceae</taxon>
        <taxon>Echinicola</taxon>
    </lineage>
</organism>
<keyword evidence="1" id="KW-0732">Signal</keyword>
<feature type="chain" id="PRO_5021922274" evidence="1">
    <location>
        <begin position="20"/>
        <end position="239"/>
    </location>
</feature>
<dbReference type="InterPro" id="IPR019619">
    <property type="entry name" value="DUF2490"/>
</dbReference>
<protein>
    <submittedName>
        <fullName evidence="2">DUF2490 domain-containing protein</fullName>
    </submittedName>
</protein>
<dbReference type="Proteomes" id="UP000316614">
    <property type="component" value="Chromosome"/>
</dbReference>
<dbReference type="Pfam" id="PF10677">
    <property type="entry name" value="DUF2490"/>
    <property type="match status" value="1"/>
</dbReference>